<accession>A0A075GKY8</accession>
<organism evidence="2">
    <name type="scientific">uncultured marine group II/III euryarchaeote KM3_157_F12</name>
    <dbReference type="NCBI Taxonomy" id="1457905"/>
    <lineage>
        <taxon>Archaea</taxon>
        <taxon>Methanobacteriati</taxon>
        <taxon>Methanobacteriota</taxon>
        <taxon>environmental samples</taxon>
    </lineage>
</organism>
<sequence>MDVTEKLFGSQRAITIWVVTVVFAIIFPAYFMVMAGSMDTASGNSSGAKGEWEVSFTESTLTFEETASLSDGETLDSFYELADDMLDEGQQVAFVNVTVQCNDNDDLGLPTTRDAVDATLDPSGAEGEFSEQSDGGICNGGDPAASFSYEIAANYSATTYIVSGVSKQSILDGWDDQGQARGDWLCSVTMDVNNAPGIIELDSDEDVTVSWSVTVFTVEVSAVAGEL</sequence>
<protein>
    <submittedName>
        <fullName evidence="2">Uncharacterized protein</fullName>
    </submittedName>
</protein>
<evidence type="ECO:0000256" key="1">
    <source>
        <dbReference type="SAM" id="Phobius"/>
    </source>
</evidence>
<dbReference type="AlphaFoldDB" id="A0A075GKY8"/>
<evidence type="ECO:0000313" key="2">
    <source>
        <dbReference type="EMBL" id="AIF02537.1"/>
    </source>
</evidence>
<keyword evidence="1" id="KW-0472">Membrane</keyword>
<reference evidence="2" key="1">
    <citation type="journal article" date="2014" name="Genome Biol. Evol.">
        <title>Pangenome evidence for extensive interdomain horizontal transfer affecting lineage core and shell genes in uncultured planktonic thaumarchaeota and euryarchaeota.</title>
        <authorList>
            <person name="Deschamps P."/>
            <person name="Zivanovic Y."/>
            <person name="Moreira D."/>
            <person name="Rodriguez-Valera F."/>
            <person name="Lopez-Garcia P."/>
        </authorList>
    </citation>
    <scope>NUCLEOTIDE SEQUENCE</scope>
</reference>
<feature type="transmembrane region" description="Helical" evidence="1">
    <location>
        <begin position="14"/>
        <end position="33"/>
    </location>
</feature>
<proteinExistence type="predicted"/>
<dbReference type="EMBL" id="KF900653">
    <property type="protein sequence ID" value="AIF02537.1"/>
    <property type="molecule type" value="Genomic_DNA"/>
</dbReference>
<keyword evidence="1" id="KW-1133">Transmembrane helix</keyword>
<name>A0A075GKY8_9EURY</name>
<keyword evidence="1" id="KW-0812">Transmembrane</keyword>